<keyword evidence="1" id="KW-0472">Membrane</keyword>
<dbReference type="AlphaFoldDB" id="W5TLC4"/>
<evidence type="ECO:0000313" key="2">
    <source>
        <dbReference type="EMBL" id="AHH20160.1"/>
    </source>
</evidence>
<dbReference type="HOGENOM" id="CLU_1004113_0_0_11"/>
<keyword evidence="1" id="KW-0812">Transmembrane</keyword>
<evidence type="ECO:0000256" key="1">
    <source>
        <dbReference type="SAM" id="Phobius"/>
    </source>
</evidence>
<dbReference type="PATRIC" id="fig|1415166.3.peg.5549"/>
<organism evidence="2 3">
    <name type="scientific">Nocardia nova SH22a</name>
    <dbReference type="NCBI Taxonomy" id="1415166"/>
    <lineage>
        <taxon>Bacteria</taxon>
        <taxon>Bacillati</taxon>
        <taxon>Actinomycetota</taxon>
        <taxon>Actinomycetes</taxon>
        <taxon>Mycobacteriales</taxon>
        <taxon>Nocardiaceae</taxon>
        <taxon>Nocardia</taxon>
    </lineage>
</organism>
<feature type="transmembrane region" description="Helical" evidence="1">
    <location>
        <begin position="196"/>
        <end position="217"/>
    </location>
</feature>
<sequence>MGEISPVVASISTGIARRAAGYTADLDDSGRTEQELLTTFDDQVEAVLTQLEEAVAQRTPSRQRHGGLTFRHLYAAARAPVPDEEGWRIPSALPAALIAAEVEFRGPLRLSARRQTLLAEVYERLGHQLIEADLPVHAALAYRRAEALYRMNEDIQGEDRCGLKLARANTRALPAGWRRWAGQLADVLCGYGYRPFLLLGWVAVQLVVFTTFGVIVGGRSTAETVYMCVTCFLNPLGPGDTENLHAAVRPMYAVESWAGTVSMSVFFALLVRKWFRA</sequence>
<protein>
    <submittedName>
        <fullName evidence="2">Uncharacterized protein</fullName>
    </submittedName>
</protein>
<dbReference type="EMBL" id="CP006850">
    <property type="protein sequence ID" value="AHH20160.1"/>
    <property type="molecule type" value="Genomic_DNA"/>
</dbReference>
<reference evidence="2 3" key="1">
    <citation type="journal article" date="2014" name="Appl. Environ. Microbiol.">
        <title>Insights into the Microbial Degradation of Rubber and Gutta-Percha by Analysis of the Complete Genome of Nocardia nova SH22a.</title>
        <authorList>
            <person name="Luo Q."/>
            <person name="Hiessl S."/>
            <person name="Poehlein A."/>
            <person name="Daniel R."/>
            <person name="Steinbuchel A."/>
        </authorList>
    </citation>
    <scope>NUCLEOTIDE SEQUENCE [LARGE SCALE GENOMIC DNA]</scope>
    <source>
        <strain evidence="2">SH22a</strain>
    </source>
</reference>
<gene>
    <name evidence="2" type="ORF">NONO_c53800</name>
</gene>
<dbReference type="Proteomes" id="UP000019150">
    <property type="component" value="Chromosome"/>
</dbReference>
<dbReference type="KEGG" id="nno:NONO_c53800"/>
<keyword evidence="3" id="KW-1185">Reference proteome</keyword>
<keyword evidence="1" id="KW-1133">Transmembrane helix</keyword>
<dbReference type="OrthoDB" id="3684975at2"/>
<name>W5TLC4_9NOCA</name>
<accession>W5TLC4</accession>
<proteinExistence type="predicted"/>
<dbReference type="STRING" id="1415166.NONO_c53800"/>
<dbReference type="eggNOG" id="ENOG5034A5P">
    <property type="taxonomic scope" value="Bacteria"/>
</dbReference>
<dbReference type="RefSeq" id="WP_025351538.1">
    <property type="nucleotide sequence ID" value="NZ_CP006850.1"/>
</dbReference>
<evidence type="ECO:0000313" key="3">
    <source>
        <dbReference type="Proteomes" id="UP000019150"/>
    </source>
</evidence>